<gene>
    <name evidence="1" type="ORF">HanXRQr2_Chr06g0258791</name>
</gene>
<sequence length="110" mass="12302">MNRKNRSNATSTVTATTVITAASTTSLPLLPVNRTVEYDMEKGEIVEEDGGDVWQQQQYDGLRTPPPSLLLPATCISHFRCLQVYAHLNQTTTTTFSIRVEDVFRMRVAV</sequence>
<dbReference type="AlphaFoldDB" id="A0A9K3ISQ4"/>
<evidence type="ECO:0000313" key="2">
    <source>
        <dbReference type="Proteomes" id="UP000215914"/>
    </source>
</evidence>
<dbReference type="EMBL" id="MNCJ02000321">
    <property type="protein sequence ID" value="KAF5802374.1"/>
    <property type="molecule type" value="Genomic_DNA"/>
</dbReference>
<evidence type="ECO:0000313" key="1">
    <source>
        <dbReference type="EMBL" id="KAF5802374.1"/>
    </source>
</evidence>
<reference evidence="1" key="1">
    <citation type="journal article" date="2017" name="Nature">
        <title>The sunflower genome provides insights into oil metabolism, flowering and Asterid evolution.</title>
        <authorList>
            <person name="Badouin H."/>
            <person name="Gouzy J."/>
            <person name="Grassa C.J."/>
            <person name="Murat F."/>
            <person name="Staton S.E."/>
            <person name="Cottret L."/>
            <person name="Lelandais-Briere C."/>
            <person name="Owens G.L."/>
            <person name="Carrere S."/>
            <person name="Mayjonade B."/>
            <person name="Legrand L."/>
            <person name="Gill N."/>
            <person name="Kane N.C."/>
            <person name="Bowers J.E."/>
            <person name="Hubner S."/>
            <person name="Bellec A."/>
            <person name="Berard A."/>
            <person name="Berges H."/>
            <person name="Blanchet N."/>
            <person name="Boniface M.C."/>
            <person name="Brunel D."/>
            <person name="Catrice O."/>
            <person name="Chaidir N."/>
            <person name="Claudel C."/>
            <person name="Donnadieu C."/>
            <person name="Faraut T."/>
            <person name="Fievet G."/>
            <person name="Helmstetter N."/>
            <person name="King M."/>
            <person name="Knapp S.J."/>
            <person name="Lai Z."/>
            <person name="Le Paslier M.C."/>
            <person name="Lippi Y."/>
            <person name="Lorenzon L."/>
            <person name="Mandel J.R."/>
            <person name="Marage G."/>
            <person name="Marchand G."/>
            <person name="Marquand E."/>
            <person name="Bret-Mestries E."/>
            <person name="Morien E."/>
            <person name="Nambeesan S."/>
            <person name="Nguyen T."/>
            <person name="Pegot-Espagnet P."/>
            <person name="Pouilly N."/>
            <person name="Raftis F."/>
            <person name="Sallet E."/>
            <person name="Schiex T."/>
            <person name="Thomas J."/>
            <person name="Vandecasteele C."/>
            <person name="Vares D."/>
            <person name="Vear F."/>
            <person name="Vautrin S."/>
            <person name="Crespi M."/>
            <person name="Mangin B."/>
            <person name="Burke J.M."/>
            <person name="Salse J."/>
            <person name="Munos S."/>
            <person name="Vincourt P."/>
            <person name="Rieseberg L.H."/>
            <person name="Langlade N.B."/>
        </authorList>
    </citation>
    <scope>NUCLEOTIDE SEQUENCE</scope>
    <source>
        <tissue evidence="1">Leaves</tissue>
    </source>
</reference>
<comment type="caution">
    <text evidence="1">The sequence shown here is derived from an EMBL/GenBank/DDBJ whole genome shotgun (WGS) entry which is preliminary data.</text>
</comment>
<accession>A0A9K3ISQ4</accession>
<protein>
    <submittedName>
        <fullName evidence="1">Uncharacterized protein</fullName>
    </submittedName>
</protein>
<dbReference type="Gramene" id="mRNA:HanXRQr2_Chr06g0258791">
    <property type="protein sequence ID" value="mRNA:HanXRQr2_Chr06g0258791"/>
    <property type="gene ID" value="HanXRQr2_Chr06g0258791"/>
</dbReference>
<reference evidence="1" key="2">
    <citation type="submission" date="2020-06" db="EMBL/GenBank/DDBJ databases">
        <title>Helianthus annuus Genome sequencing and assembly Release 2.</title>
        <authorList>
            <person name="Gouzy J."/>
            <person name="Langlade N."/>
            <person name="Munos S."/>
        </authorList>
    </citation>
    <scope>NUCLEOTIDE SEQUENCE</scope>
    <source>
        <tissue evidence="1">Leaves</tissue>
    </source>
</reference>
<keyword evidence="2" id="KW-1185">Reference proteome</keyword>
<organism evidence="1 2">
    <name type="scientific">Helianthus annuus</name>
    <name type="common">Common sunflower</name>
    <dbReference type="NCBI Taxonomy" id="4232"/>
    <lineage>
        <taxon>Eukaryota</taxon>
        <taxon>Viridiplantae</taxon>
        <taxon>Streptophyta</taxon>
        <taxon>Embryophyta</taxon>
        <taxon>Tracheophyta</taxon>
        <taxon>Spermatophyta</taxon>
        <taxon>Magnoliopsida</taxon>
        <taxon>eudicotyledons</taxon>
        <taxon>Gunneridae</taxon>
        <taxon>Pentapetalae</taxon>
        <taxon>asterids</taxon>
        <taxon>campanulids</taxon>
        <taxon>Asterales</taxon>
        <taxon>Asteraceae</taxon>
        <taxon>Asteroideae</taxon>
        <taxon>Heliantheae alliance</taxon>
        <taxon>Heliantheae</taxon>
        <taxon>Helianthus</taxon>
    </lineage>
</organism>
<name>A0A9K3ISQ4_HELAN</name>
<dbReference type="Proteomes" id="UP000215914">
    <property type="component" value="Unassembled WGS sequence"/>
</dbReference>
<proteinExistence type="predicted"/>